<dbReference type="PROSITE" id="PS01359">
    <property type="entry name" value="ZF_PHD_1"/>
    <property type="match status" value="1"/>
</dbReference>
<dbReference type="GO" id="GO:0006325">
    <property type="term" value="P:chromatin organization"/>
    <property type="evidence" value="ECO:0007669"/>
    <property type="project" value="UniProtKB-UniRule"/>
</dbReference>
<feature type="domain" description="PHD-type" evidence="10">
    <location>
        <begin position="186"/>
        <end position="237"/>
    </location>
</feature>
<dbReference type="OrthoDB" id="436852at2759"/>
<dbReference type="SUPFAM" id="SSF57903">
    <property type="entry name" value="FYVE/PHD zinc finger"/>
    <property type="match status" value="1"/>
</dbReference>
<comment type="caution">
    <text evidence="11">The sequence shown here is derived from an EMBL/GenBank/DDBJ whole genome shotgun (WGS) entry which is preliminary data.</text>
</comment>
<evidence type="ECO:0000256" key="3">
    <source>
        <dbReference type="ARBA" id="ARBA00022771"/>
    </source>
</evidence>
<evidence type="ECO:0000256" key="1">
    <source>
        <dbReference type="ARBA" id="ARBA00010445"/>
    </source>
</evidence>
<dbReference type="EMBL" id="VEPZ02000032">
    <property type="protein sequence ID" value="KAE8735305.1"/>
    <property type="molecule type" value="Genomic_DNA"/>
</dbReference>
<comment type="subunit">
    <text evidence="8">Interacts with H3K4me3 and to a lesser extent with H3K4me2.</text>
</comment>
<dbReference type="GO" id="GO:0008270">
    <property type="term" value="F:zinc ion binding"/>
    <property type="evidence" value="ECO:0007669"/>
    <property type="project" value="UniProtKB-KW"/>
</dbReference>
<protein>
    <recommendedName>
        <fullName evidence="8">PHD finger protein ALFIN-LIKE</fullName>
    </recommendedName>
</protein>
<comment type="subcellular location">
    <subcellularLocation>
        <location evidence="8">Nucleus</location>
    </subcellularLocation>
</comment>
<keyword evidence="3 7" id="KW-0863">Zinc-finger</keyword>
<dbReference type="Gene3D" id="3.30.40.10">
    <property type="entry name" value="Zinc/RING finger domain, C3HC4 (zinc finger)"/>
    <property type="match status" value="1"/>
</dbReference>
<evidence type="ECO:0000256" key="9">
    <source>
        <dbReference type="SAM" id="MobiDB-lite"/>
    </source>
</evidence>
<dbReference type="InterPro" id="IPR019787">
    <property type="entry name" value="Znf_PHD-finger"/>
</dbReference>
<feature type="region of interest" description="Disordered" evidence="9">
    <location>
        <begin position="140"/>
        <end position="194"/>
    </location>
</feature>
<dbReference type="InterPro" id="IPR019786">
    <property type="entry name" value="Zinc_finger_PHD-type_CS"/>
</dbReference>
<gene>
    <name evidence="11" type="ORF">F3Y22_tig00000340pilonHSYRG00188</name>
</gene>
<dbReference type="InterPro" id="IPR001965">
    <property type="entry name" value="Znf_PHD"/>
</dbReference>
<dbReference type="GO" id="GO:0000976">
    <property type="term" value="F:transcription cis-regulatory region binding"/>
    <property type="evidence" value="ECO:0007669"/>
    <property type="project" value="TreeGrafter"/>
</dbReference>
<dbReference type="GO" id="GO:0003712">
    <property type="term" value="F:transcription coregulator activity"/>
    <property type="evidence" value="ECO:0007669"/>
    <property type="project" value="TreeGrafter"/>
</dbReference>
<dbReference type="Pfam" id="PF00628">
    <property type="entry name" value="PHD"/>
    <property type="match status" value="1"/>
</dbReference>
<name>A0A6A3D0H9_HIBSY</name>
<evidence type="ECO:0000256" key="5">
    <source>
        <dbReference type="ARBA" id="ARBA00023015"/>
    </source>
</evidence>
<proteinExistence type="inferred from homology"/>
<reference evidence="11" key="1">
    <citation type="submission" date="2019-09" db="EMBL/GenBank/DDBJ databases">
        <title>Draft genome information of white flower Hibiscus syriacus.</title>
        <authorList>
            <person name="Kim Y.-M."/>
        </authorList>
    </citation>
    <scope>NUCLEOTIDE SEQUENCE [LARGE SCALE GENOMIC DNA]</scope>
    <source>
        <strain evidence="11">YM2019G1</strain>
    </source>
</reference>
<accession>A0A6A3D0H9</accession>
<dbReference type="GO" id="GO:0006355">
    <property type="term" value="P:regulation of DNA-templated transcription"/>
    <property type="evidence" value="ECO:0007669"/>
    <property type="project" value="UniProtKB-UniRule"/>
</dbReference>
<feature type="compositionally biased region" description="Basic and acidic residues" evidence="9">
    <location>
        <begin position="140"/>
        <end position="153"/>
    </location>
</feature>
<dbReference type="InterPro" id="IPR045104">
    <property type="entry name" value="Alfin"/>
</dbReference>
<comment type="function">
    <text evidence="8">Histone-binding component that specifically recognizes H3 tails trimethylated on 'Lys-4' (H3K4me3), which mark transcription start sites of virtually all active genes.</text>
</comment>
<keyword evidence="5 8" id="KW-0805">Transcription regulation</keyword>
<dbReference type="GO" id="GO:0042393">
    <property type="term" value="F:histone binding"/>
    <property type="evidence" value="ECO:0007669"/>
    <property type="project" value="UniProtKB-UniRule"/>
</dbReference>
<keyword evidence="8" id="KW-0156">Chromatin regulator</keyword>
<dbReference type="Pfam" id="PF12165">
    <property type="entry name" value="Alfin"/>
    <property type="match status" value="1"/>
</dbReference>
<keyword evidence="12" id="KW-1185">Reference proteome</keyword>
<dbReference type="InterPro" id="IPR021998">
    <property type="entry name" value="Alfin_N"/>
</dbReference>
<evidence type="ECO:0000259" key="10">
    <source>
        <dbReference type="PROSITE" id="PS50016"/>
    </source>
</evidence>
<dbReference type="InterPro" id="IPR013083">
    <property type="entry name" value="Znf_RING/FYVE/PHD"/>
</dbReference>
<evidence type="ECO:0000256" key="6">
    <source>
        <dbReference type="ARBA" id="ARBA00023163"/>
    </source>
</evidence>
<comment type="domain">
    <text evidence="8">The PHD-type zinc finger mediates the binding to H3K4me3.</text>
</comment>
<evidence type="ECO:0000256" key="7">
    <source>
        <dbReference type="PROSITE-ProRule" id="PRU00146"/>
    </source>
</evidence>
<dbReference type="PROSITE" id="PS50016">
    <property type="entry name" value="ZF_PHD_2"/>
    <property type="match status" value="1"/>
</dbReference>
<evidence type="ECO:0000256" key="4">
    <source>
        <dbReference type="ARBA" id="ARBA00022833"/>
    </source>
</evidence>
<sequence length="240" mass="26772">MEGSSAQEQDTAVYAVFRDFQGRRLALIKALTTDFEEFQKQCDPDKKEDLCLYGHPDGKWEVKPPVEDVPPDIPEPFRGINCPRDGNNWLLSVAVASDTWLIAVAFHLGAVRIFGKANRNSLFTMINELPTLFDIVSGNAKEKAKGKPPDRNPSRKRFNPSAQAGCSRSSSRSKGAKGKERLSSDDEECGACGGRESHEDWICCDLCSNWFHDLCVNITPHQAEQAEGYECPYCLLLMLK</sequence>
<dbReference type="SMART" id="SM00249">
    <property type="entry name" value="PHD"/>
    <property type="match status" value="1"/>
</dbReference>
<feature type="compositionally biased region" description="Low complexity" evidence="9">
    <location>
        <begin position="161"/>
        <end position="173"/>
    </location>
</feature>
<dbReference type="AlphaFoldDB" id="A0A6A3D0H9"/>
<evidence type="ECO:0000313" key="11">
    <source>
        <dbReference type="EMBL" id="KAE8735305.1"/>
    </source>
</evidence>
<dbReference type="Proteomes" id="UP000436088">
    <property type="component" value="Unassembled WGS sequence"/>
</dbReference>
<dbReference type="InterPro" id="IPR011011">
    <property type="entry name" value="Znf_FYVE_PHD"/>
</dbReference>
<evidence type="ECO:0000313" key="12">
    <source>
        <dbReference type="Proteomes" id="UP000436088"/>
    </source>
</evidence>
<dbReference type="PANTHER" id="PTHR12321:SF172">
    <property type="entry name" value="PHD FINGER PROTEIN ALFIN-LIKE 9"/>
    <property type="match status" value="1"/>
</dbReference>
<organism evidence="11 12">
    <name type="scientific">Hibiscus syriacus</name>
    <name type="common">Rose of Sharon</name>
    <dbReference type="NCBI Taxonomy" id="106335"/>
    <lineage>
        <taxon>Eukaryota</taxon>
        <taxon>Viridiplantae</taxon>
        <taxon>Streptophyta</taxon>
        <taxon>Embryophyta</taxon>
        <taxon>Tracheophyta</taxon>
        <taxon>Spermatophyta</taxon>
        <taxon>Magnoliopsida</taxon>
        <taxon>eudicotyledons</taxon>
        <taxon>Gunneridae</taxon>
        <taxon>Pentapetalae</taxon>
        <taxon>rosids</taxon>
        <taxon>malvids</taxon>
        <taxon>Malvales</taxon>
        <taxon>Malvaceae</taxon>
        <taxon>Malvoideae</taxon>
        <taxon>Hibiscus</taxon>
    </lineage>
</organism>
<keyword evidence="8" id="KW-0539">Nucleus</keyword>
<keyword evidence="2 8" id="KW-0479">Metal-binding</keyword>
<keyword evidence="6 8" id="KW-0804">Transcription</keyword>
<dbReference type="GO" id="GO:0005634">
    <property type="term" value="C:nucleus"/>
    <property type="evidence" value="ECO:0007669"/>
    <property type="project" value="UniProtKB-SubCell"/>
</dbReference>
<comment type="similarity">
    <text evidence="1 8">Belongs to the Alfin family.</text>
</comment>
<evidence type="ECO:0000256" key="2">
    <source>
        <dbReference type="ARBA" id="ARBA00022723"/>
    </source>
</evidence>
<evidence type="ECO:0000256" key="8">
    <source>
        <dbReference type="RuleBase" id="RU369089"/>
    </source>
</evidence>
<keyword evidence="4 8" id="KW-0862">Zinc</keyword>
<dbReference type="PANTHER" id="PTHR12321">
    <property type="entry name" value="CPG BINDING PROTEIN"/>
    <property type="match status" value="1"/>
</dbReference>